<dbReference type="RefSeq" id="XP_046076450.1">
    <property type="nucleotide sequence ID" value="XM_046215120.1"/>
</dbReference>
<evidence type="ECO:0000313" key="3">
    <source>
        <dbReference type="Proteomes" id="UP001201262"/>
    </source>
</evidence>
<feature type="compositionally biased region" description="Acidic residues" evidence="1">
    <location>
        <begin position="91"/>
        <end position="119"/>
    </location>
</feature>
<dbReference type="EMBL" id="JAJTJA010000002">
    <property type="protein sequence ID" value="KAH8703432.1"/>
    <property type="molecule type" value="Genomic_DNA"/>
</dbReference>
<dbReference type="GeneID" id="70245407"/>
<reference evidence="2" key="1">
    <citation type="submission" date="2021-12" db="EMBL/GenBank/DDBJ databases">
        <title>Convergent genome expansion in fungi linked to evolution of root-endophyte symbiosis.</title>
        <authorList>
            <consortium name="DOE Joint Genome Institute"/>
            <person name="Ke Y.-H."/>
            <person name="Bonito G."/>
            <person name="Liao H.-L."/>
            <person name="Looney B."/>
            <person name="Rojas-Flechas A."/>
            <person name="Nash J."/>
            <person name="Hameed K."/>
            <person name="Schadt C."/>
            <person name="Martin F."/>
            <person name="Crous P.W."/>
            <person name="Miettinen O."/>
            <person name="Magnuson J.K."/>
            <person name="Labbe J."/>
            <person name="Jacobson D."/>
            <person name="Doktycz M.J."/>
            <person name="Veneault-Fourrey C."/>
            <person name="Kuo A."/>
            <person name="Mondo S."/>
            <person name="Calhoun S."/>
            <person name="Riley R."/>
            <person name="Ohm R."/>
            <person name="LaButti K."/>
            <person name="Andreopoulos B."/>
            <person name="Pangilinan J."/>
            <person name="Nolan M."/>
            <person name="Tritt A."/>
            <person name="Clum A."/>
            <person name="Lipzen A."/>
            <person name="Daum C."/>
            <person name="Barry K."/>
            <person name="Grigoriev I.V."/>
            <person name="Vilgalys R."/>
        </authorList>
    </citation>
    <scope>NUCLEOTIDE SEQUENCE</scope>
    <source>
        <strain evidence="2">PMI_201</strain>
    </source>
</reference>
<feature type="compositionally biased region" description="Acidic residues" evidence="1">
    <location>
        <begin position="132"/>
        <end position="146"/>
    </location>
</feature>
<proteinExistence type="predicted"/>
<dbReference type="AlphaFoldDB" id="A0AAD4KYR0"/>
<evidence type="ECO:0000313" key="2">
    <source>
        <dbReference type="EMBL" id="KAH8703432.1"/>
    </source>
</evidence>
<dbReference type="PANTHER" id="PTHR36826">
    <property type="entry name" value="PROTEIN ECM13"/>
    <property type="match status" value="1"/>
</dbReference>
<feature type="compositionally biased region" description="Acidic residues" evidence="1">
    <location>
        <begin position="167"/>
        <end position="179"/>
    </location>
</feature>
<dbReference type="PANTHER" id="PTHR36826:SF1">
    <property type="entry name" value="PROTEIN ECM13"/>
    <property type="match status" value="1"/>
</dbReference>
<accession>A0AAD4KYR0</accession>
<protein>
    <submittedName>
        <fullName evidence="2">Uncharacterized protein</fullName>
    </submittedName>
</protein>
<name>A0AAD4KYR0_9EURO</name>
<comment type="caution">
    <text evidence="2">The sequence shown here is derived from an EMBL/GenBank/DDBJ whole genome shotgun (WGS) entry which is preliminary data.</text>
</comment>
<keyword evidence="3" id="KW-1185">Reference proteome</keyword>
<feature type="region of interest" description="Disordered" evidence="1">
    <location>
        <begin position="69"/>
        <end position="207"/>
    </location>
</feature>
<dbReference type="Proteomes" id="UP001201262">
    <property type="component" value="Unassembled WGS sequence"/>
</dbReference>
<organism evidence="2 3">
    <name type="scientific">Talaromyces proteolyticus</name>
    <dbReference type="NCBI Taxonomy" id="1131652"/>
    <lineage>
        <taxon>Eukaryota</taxon>
        <taxon>Fungi</taxon>
        <taxon>Dikarya</taxon>
        <taxon>Ascomycota</taxon>
        <taxon>Pezizomycotina</taxon>
        <taxon>Eurotiomycetes</taxon>
        <taxon>Eurotiomycetidae</taxon>
        <taxon>Eurotiales</taxon>
        <taxon>Trichocomaceae</taxon>
        <taxon>Talaromyces</taxon>
        <taxon>Talaromyces sect. Bacilispori</taxon>
    </lineage>
</organism>
<sequence length="227" mass="25289">MAPSILPRNKMSITQTYYLAHSARSKLSKEASRADHDLRLLVGHANLLDSLMLDLANAEKEQERWFNSTVRNASKPSPKPAQHSHIRWADTVEEESVEDYSDDDSDLSDSDSEFDEEDFATIKSVAPKLSEISEEDIEEEEDDDEEAARLTLTRSPSHKSPPSPPELVEDGSSDSEEDSMPPSPTQVAIDAFMATQKHPAKRSDGLDQSSIMFDHAYIEQGTLIPAF</sequence>
<gene>
    <name evidence="2" type="ORF">BGW36DRAFT_369330</name>
</gene>
<evidence type="ECO:0000256" key="1">
    <source>
        <dbReference type="SAM" id="MobiDB-lite"/>
    </source>
</evidence>
<dbReference type="InterPro" id="IPR037738">
    <property type="entry name" value="Ecm13-like"/>
</dbReference>